<evidence type="ECO:0000313" key="1">
    <source>
        <dbReference type="EMBL" id="KAK7696271.1"/>
    </source>
</evidence>
<organism evidence="1 2">
    <name type="scientific">Cerrena zonata</name>
    <dbReference type="NCBI Taxonomy" id="2478898"/>
    <lineage>
        <taxon>Eukaryota</taxon>
        <taxon>Fungi</taxon>
        <taxon>Dikarya</taxon>
        <taxon>Basidiomycota</taxon>
        <taxon>Agaricomycotina</taxon>
        <taxon>Agaricomycetes</taxon>
        <taxon>Polyporales</taxon>
        <taxon>Cerrenaceae</taxon>
        <taxon>Cerrena</taxon>
    </lineage>
</organism>
<proteinExistence type="predicted"/>
<dbReference type="EMBL" id="JASBNA010000001">
    <property type="protein sequence ID" value="KAK7696271.1"/>
    <property type="molecule type" value="Genomic_DNA"/>
</dbReference>
<dbReference type="AlphaFoldDB" id="A0AAW0H0J5"/>
<reference evidence="1 2" key="1">
    <citation type="submission" date="2022-09" db="EMBL/GenBank/DDBJ databases">
        <authorList>
            <person name="Palmer J.M."/>
        </authorList>
    </citation>
    <scope>NUCLEOTIDE SEQUENCE [LARGE SCALE GENOMIC DNA]</scope>
    <source>
        <strain evidence="1 2">DSM 7382</strain>
    </source>
</reference>
<keyword evidence="2" id="KW-1185">Reference proteome</keyword>
<evidence type="ECO:0000313" key="2">
    <source>
        <dbReference type="Proteomes" id="UP001385951"/>
    </source>
</evidence>
<protein>
    <submittedName>
        <fullName evidence="1">Uncharacterized protein</fullName>
    </submittedName>
</protein>
<name>A0AAW0H0J5_9APHY</name>
<sequence>MLATTAAAIPVEVNVRGSELVERTSSVDAVFARPGWVERDDNVDETFPSAIRWGIKREETVDEAFPFHWGLKRNEDD</sequence>
<gene>
    <name evidence="1" type="ORF">QCA50_000924</name>
</gene>
<accession>A0AAW0H0J5</accession>
<comment type="caution">
    <text evidence="1">The sequence shown here is derived from an EMBL/GenBank/DDBJ whole genome shotgun (WGS) entry which is preliminary data.</text>
</comment>
<dbReference type="Proteomes" id="UP001385951">
    <property type="component" value="Unassembled WGS sequence"/>
</dbReference>